<dbReference type="AlphaFoldDB" id="E1IC02"/>
<dbReference type="PANTHER" id="PTHR43179:SF12">
    <property type="entry name" value="GALACTOFURANOSYLTRANSFERASE GLFT2"/>
    <property type="match status" value="1"/>
</dbReference>
<keyword evidence="3" id="KW-0328">Glycosyltransferase</keyword>
<evidence type="ECO:0000256" key="1">
    <source>
        <dbReference type="ARBA" id="ARBA00004776"/>
    </source>
</evidence>
<keyword evidence="4 6" id="KW-0808">Transferase</keyword>
<dbReference type="Pfam" id="PF00535">
    <property type="entry name" value="Glycos_transf_2"/>
    <property type="match status" value="1"/>
</dbReference>
<evidence type="ECO:0000313" key="7">
    <source>
        <dbReference type="Proteomes" id="UP000054010"/>
    </source>
</evidence>
<evidence type="ECO:0000259" key="5">
    <source>
        <dbReference type="Pfam" id="PF00535"/>
    </source>
</evidence>
<dbReference type="CDD" id="cd04186">
    <property type="entry name" value="GT_2_like_c"/>
    <property type="match status" value="1"/>
</dbReference>
<keyword evidence="7" id="KW-1185">Reference proteome</keyword>
<dbReference type="PANTHER" id="PTHR43179">
    <property type="entry name" value="RHAMNOSYLTRANSFERASE WBBL"/>
    <property type="match status" value="1"/>
</dbReference>
<dbReference type="InterPro" id="IPR001173">
    <property type="entry name" value="Glyco_trans_2-like"/>
</dbReference>
<protein>
    <submittedName>
        <fullName evidence="6">Glycosyl transferase family protein</fullName>
    </submittedName>
</protein>
<dbReference type="GO" id="GO:0016757">
    <property type="term" value="F:glycosyltransferase activity"/>
    <property type="evidence" value="ECO:0007669"/>
    <property type="project" value="UniProtKB-KW"/>
</dbReference>
<evidence type="ECO:0000256" key="4">
    <source>
        <dbReference type="ARBA" id="ARBA00022679"/>
    </source>
</evidence>
<comment type="pathway">
    <text evidence="1">Cell wall biogenesis; cell wall polysaccharide biosynthesis.</text>
</comment>
<dbReference type="eggNOG" id="COG1216">
    <property type="taxonomic scope" value="Bacteria"/>
</dbReference>
<evidence type="ECO:0000256" key="3">
    <source>
        <dbReference type="ARBA" id="ARBA00022676"/>
    </source>
</evidence>
<gene>
    <name evidence="6" type="ORF">OSCT_0853</name>
</gene>
<dbReference type="HOGENOM" id="CLU_023845_4_1_0"/>
<dbReference type="Gene3D" id="3.90.550.10">
    <property type="entry name" value="Spore Coat Polysaccharide Biosynthesis Protein SpsA, Chain A"/>
    <property type="match status" value="1"/>
</dbReference>
<comment type="caution">
    <text evidence="6">The sequence shown here is derived from an EMBL/GenBank/DDBJ whole genome shotgun (WGS) entry which is preliminary data.</text>
</comment>
<evidence type="ECO:0000256" key="2">
    <source>
        <dbReference type="ARBA" id="ARBA00006739"/>
    </source>
</evidence>
<sequence>MRSAVVVLAWNAAEAVQACLHALQQLNPAADQIVVVDNGSHDGSADLVATQFPEVVLIRHTQNLGFALGMNAGIAHLLAQPAPPEVIVVLNQDTLVDPGWLAALLAVMESDAQIAAVGSQIRYPDGKLQHAGVTLAWPRGVAQHRGLHTTDHYQSGDYVTGAALALRSTALQQVGLFDPGYTPAYYEDVDLCWRLRQAGYQIRYAPAATLVHQESLSISDPITRSAYYNRGRLRFVIKTYAWDDLIGVFAQAEMAFVRQYAHTFEGTVLRWAYDATLDTLDAILADRQAIGMLTPTDAHAQLTRILIGLRRALFHSLYRRSIAAVNTLASL</sequence>
<reference evidence="6 7" key="1">
    <citation type="journal article" date="2011" name="J. Bacteriol.">
        <title>Draft genome sequence of the anoxygenic filamentous phototrophic bacterium Oscillochloris trichoides subsp. DG-6.</title>
        <authorList>
            <person name="Kuznetsov B.B."/>
            <person name="Ivanovsky R.N."/>
            <person name="Keppen O.I."/>
            <person name="Sukhacheva M.V."/>
            <person name="Bumazhkin B.K."/>
            <person name="Patutina E.O."/>
            <person name="Beletsky A.V."/>
            <person name="Mardanov A.V."/>
            <person name="Baslerov R.V."/>
            <person name="Panteleeva A.N."/>
            <person name="Kolganova T.V."/>
            <person name="Ravin N.V."/>
            <person name="Skryabin K.G."/>
        </authorList>
    </citation>
    <scope>NUCLEOTIDE SEQUENCE [LARGE SCALE GENOMIC DNA]</scope>
    <source>
        <strain evidence="6 7">DG-6</strain>
    </source>
</reference>
<feature type="domain" description="Glycosyltransferase 2-like" evidence="5">
    <location>
        <begin position="5"/>
        <end position="136"/>
    </location>
</feature>
<evidence type="ECO:0000313" key="6">
    <source>
        <dbReference type="EMBL" id="EFO81264.1"/>
    </source>
</evidence>
<name>E1IC02_9CHLR</name>
<dbReference type="SUPFAM" id="SSF53448">
    <property type="entry name" value="Nucleotide-diphospho-sugar transferases"/>
    <property type="match status" value="1"/>
</dbReference>
<comment type="similarity">
    <text evidence="2">Belongs to the glycosyltransferase 2 family.</text>
</comment>
<dbReference type="Proteomes" id="UP000054010">
    <property type="component" value="Unassembled WGS sequence"/>
</dbReference>
<proteinExistence type="inferred from homology"/>
<organism evidence="6 7">
    <name type="scientific">Oscillochloris trichoides DG-6</name>
    <dbReference type="NCBI Taxonomy" id="765420"/>
    <lineage>
        <taxon>Bacteria</taxon>
        <taxon>Bacillati</taxon>
        <taxon>Chloroflexota</taxon>
        <taxon>Chloroflexia</taxon>
        <taxon>Chloroflexales</taxon>
        <taxon>Chloroflexineae</taxon>
        <taxon>Oscillochloridaceae</taxon>
        <taxon>Oscillochloris</taxon>
    </lineage>
</organism>
<dbReference type="InterPro" id="IPR029044">
    <property type="entry name" value="Nucleotide-diphossugar_trans"/>
</dbReference>
<dbReference type="STRING" id="765420.OSCT_0853"/>
<accession>E1IC02</accession>
<dbReference type="EMBL" id="ADVR01000018">
    <property type="protein sequence ID" value="EFO81264.1"/>
    <property type="molecule type" value="Genomic_DNA"/>
</dbReference>